<dbReference type="KEGG" id="jpo:G7058_10695"/>
<evidence type="ECO:0000313" key="2">
    <source>
        <dbReference type="Proteomes" id="UP000501830"/>
    </source>
</evidence>
<protein>
    <submittedName>
        <fullName evidence="1">Uncharacterized protein</fullName>
    </submittedName>
</protein>
<keyword evidence="2" id="KW-1185">Reference proteome</keyword>
<dbReference type="Proteomes" id="UP000501830">
    <property type="component" value="Chromosome"/>
</dbReference>
<evidence type="ECO:0000313" key="1">
    <source>
        <dbReference type="EMBL" id="QIK52473.1"/>
    </source>
</evidence>
<dbReference type="RefSeq" id="WP_166063503.1">
    <property type="nucleotide sequence ID" value="NZ_CP049889.1"/>
</dbReference>
<organism evidence="1 2">
    <name type="scientific">Jeotgalibaca porci</name>
    <dbReference type="NCBI Taxonomy" id="1868793"/>
    <lineage>
        <taxon>Bacteria</taxon>
        <taxon>Bacillati</taxon>
        <taxon>Bacillota</taxon>
        <taxon>Bacilli</taxon>
        <taxon>Lactobacillales</taxon>
        <taxon>Carnobacteriaceae</taxon>
        <taxon>Jeotgalibaca</taxon>
    </lineage>
</organism>
<sequence length="54" mass="6195">MDKANQQKLACIGLILLTLGWLWLIVRSSGDTVMNQETRMIHISPQNELNKEDK</sequence>
<gene>
    <name evidence="1" type="ORF">G7058_10695</name>
</gene>
<reference evidence="1 2" key="1">
    <citation type="journal article" date="2017" name="Int. J. Syst. Evol. Microbiol.">
        <title>Jeotgalibaca porci sp. nov. and Jeotgalibaca arthritidis sp. nov., isolated from pigs, and emended description of the genus Jeotgalibaca.</title>
        <authorList>
            <person name="Zamora L."/>
            <person name="Perez-Sancho M."/>
            <person name="Dominguez L."/>
            <person name="Fernandez-Garayzabal J.F."/>
            <person name="Vela A.I."/>
        </authorList>
    </citation>
    <scope>NUCLEOTIDE SEQUENCE [LARGE SCALE GENOMIC DNA]</scope>
    <source>
        <strain evidence="1 2">CCUG 69148</strain>
    </source>
</reference>
<dbReference type="EMBL" id="CP049889">
    <property type="protein sequence ID" value="QIK52473.1"/>
    <property type="molecule type" value="Genomic_DNA"/>
</dbReference>
<dbReference type="AlphaFoldDB" id="A0A6G7WJN0"/>
<accession>A0A6G7WJN0</accession>
<proteinExistence type="predicted"/>
<name>A0A6G7WJN0_9LACT</name>
<dbReference type="GeneID" id="94553754"/>